<dbReference type="AlphaFoldDB" id="A0A7W7QCD5"/>
<feature type="domain" description="AAA+ ATPase" evidence="2">
    <location>
        <begin position="512"/>
        <end position="673"/>
    </location>
</feature>
<feature type="region of interest" description="Disordered" evidence="1">
    <location>
        <begin position="751"/>
        <end position="783"/>
    </location>
</feature>
<dbReference type="Proteomes" id="UP000520767">
    <property type="component" value="Unassembled WGS sequence"/>
</dbReference>
<feature type="compositionally biased region" description="Polar residues" evidence="1">
    <location>
        <begin position="751"/>
        <end position="764"/>
    </location>
</feature>
<proteinExistence type="predicted"/>
<dbReference type="GO" id="GO:0005524">
    <property type="term" value="F:ATP binding"/>
    <property type="evidence" value="ECO:0007669"/>
    <property type="project" value="InterPro"/>
</dbReference>
<evidence type="ECO:0000259" key="2">
    <source>
        <dbReference type="SMART" id="SM00382"/>
    </source>
</evidence>
<dbReference type="RefSeq" id="WP_184814573.1">
    <property type="nucleotide sequence ID" value="NZ_JACHJQ010000007.1"/>
</dbReference>
<evidence type="ECO:0000313" key="3">
    <source>
        <dbReference type="EMBL" id="MBB4910541.1"/>
    </source>
</evidence>
<dbReference type="InterPro" id="IPR011704">
    <property type="entry name" value="ATPase_dyneun-rel_AAA"/>
</dbReference>
<accession>A0A7W7QCD5</accession>
<sequence length="783" mass="89570">MTRRQQADPAIYEAVDLYRRAITVGSSVFDDSKSVWVPAVFTELDERFVQQPDQGTRSFMQKLEDQLRDASDDAVQLMAELMALHLLVPLNITTGKKRELVQTVLSLGSRDIFVPGVIETAFEHGFVRPGPHYLMRRDLQLWCLINFGAVLTRLRDHDRQHVLGEPDAFKRLVRSVEPTSAYTQRNALLHMFHPDTFEAIVSRDHKALITKTWQDLVLEPTDDVDEQLSQIREALTQRYWPEFDFYDEQIVGTWRGRGKVWSTWTTWAQRIAQAVPDLDEDERQYKLDAAKQMHYLANSNQFDAQTWLRQLQQALGQTDNLVAWRTQQSFMRWAAEQPAHSRNALAELWDENSELTTRIDRFFEQVPPTVLNRAGTGLSLVSVLLMATDPMTYPPYAATAYQKAFDLTDTVFPDGTSEPSRVYTQVLDWLDTFVEEAAARNLELRDRLDAQSLLWRMVKGEPPASWSPARRAEFLRWRGDKLTENDAPVPTLADELHLPTDFVQELEALWADKKQLILHGPPGTGKTYLAQKLAQHIAGQDGTVELVQFHPSYAYEDFVQGHRPNKDGSGFVLRSGPLLDIAETARQNPDATHVLVIDEINRGNIATLFGELYFLLEYRNKRMRLQYADEPFQLPDNLWVIGTMNTADRSVALIDAALRRRFYFVELSPDRAPVDQLLSRWLKARCPQMSWVAELVAEANRQLAPFGRLIGPSYFLREDLDEAWLARIWKHSVLPYLSEVMEPTELAQFELSSLQPGRTATTGTEAEDNPDDDLTEPSDAAGD</sequence>
<dbReference type="SMART" id="SM00382">
    <property type="entry name" value="AAA"/>
    <property type="match status" value="1"/>
</dbReference>
<dbReference type="InterPro" id="IPR003593">
    <property type="entry name" value="AAA+_ATPase"/>
</dbReference>
<dbReference type="SUPFAM" id="SSF52540">
    <property type="entry name" value="P-loop containing nucleoside triphosphate hydrolases"/>
    <property type="match status" value="1"/>
</dbReference>
<dbReference type="Gene3D" id="3.40.50.300">
    <property type="entry name" value="P-loop containing nucleotide triphosphate hydrolases"/>
    <property type="match status" value="1"/>
</dbReference>
<comment type="caution">
    <text evidence="3">The sequence shown here is derived from an EMBL/GenBank/DDBJ whole genome shotgun (WGS) entry which is preliminary data.</text>
</comment>
<dbReference type="PANTHER" id="PTHR37291">
    <property type="entry name" value="5-METHYLCYTOSINE-SPECIFIC RESTRICTION ENZYME B"/>
    <property type="match status" value="1"/>
</dbReference>
<dbReference type="Pfam" id="PF07728">
    <property type="entry name" value="AAA_5"/>
    <property type="match status" value="1"/>
</dbReference>
<name>A0A7W7QCD5_9PSEU</name>
<gene>
    <name evidence="3" type="ORF">FHR82_006799</name>
</gene>
<evidence type="ECO:0000256" key="1">
    <source>
        <dbReference type="SAM" id="MobiDB-lite"/>
    </source>
</evidence>
<dbReference type="GO" id="GO:0016887">
    <property type="term" value="F:ATP hydrolysis activity"/>
    <property type="evidence" value="ECO:0007669"/>
    <property type="project" value="InterPro"/>
</dbReference>
<dbReference type="EMBL" id="JACHJQ010000007">
    <property type="protein sequence ID" value="MBB4910541.1"/>
    <property type="molecule type" value="Genomic_DNA"/>
</dbReference>
<reference evidence="3 4" key="1">
    <citation type="submission" date="2020-08" db="EMBL/GenBank/DDBJ databases">
        <title>Genomic Encyclopedia of Type Strains, Phase III (KMG-III): the genomes of soil and plant-associated and newly described type strains.</title>
        <authorList>
            <person name="Whitman W."/>
        </authorList>
    </citation>
    <scope>NUCLEOTIDE SEQUENCE [LARGE SCALE GENOMIC DNA]</scope>
    <source>
        <strain evidence="3 4">CECT 8960</strain>
    </source>
</reference>
<dbReference type="PANTHER" id="PTHR37291:SF1">
    <property type="entry name" value="TYPE IV METHYL-DIRECTED RESTRICTION ENZYME ECOKMCRB SUBUNIT"/>
    <property type="match status" value="1"/>
</dbReference>
<dbReference type="InterPro" id="IPR052934">
    <property type="entry name" value="Methyl-DNA_Rec/Restrict_Enz"/>
</dbReference>
<feature type="compositionally biased region" description="Acidic residues" evidence="1">
    <location>
        <begin position="765"/>
        <end position="783"/>
    </location>
</feature>
<keyword evidence="4" id="KW-1185">Reference proteome</keyword>
<dbReference type="InterPro" id="IPR027417">
    <property type="entry name" value="P-loop_NTPase"/>
</dbReference>
<organism evidence="3 4">
    <name type="scientific">Actinophytocola algeriensis</name>
    <dbReference type="NCBI Taxonomy" id="1768010"/>
    <lineage>
        <taxon>Bacteria</taxon>
        <taxon>Bacillati</taxon>
        <taxon>Actinomycetota</taxon>
        <taxon>Actinomycetes</taxon>
        <taxon>Pseudonocardiales</taxon>
        <taxon>Pseudonocardiaceae</taxon>
    </lineage>
</organism>
<protein>
    <recommendedName>
        <fullName evidence="2">AAA+ ATPase domain-containing protein</fullName>
    </recommendedName>
</protein>
<evidence type="ECO:0000313" key="4">
    <source>
        <dbReference type="Proteomes" id="UP000520767"/>
    </source>
</evidence>
<dbReference type="CDD" id="cd00009">
    <property type="entry name" value="AAA"/>
    <property type="match status" value="1"/>
</dbReference>